<dbReference type="VEuPathDB" id="FungiDB:SOCG_02936"/>
<dbReference type="Pfam" id="PF23036">
    <property type="entry name" value="TRAPPC10_1st"/>
    <property type="match status" value="1"/>
</dbReference>
<sequence length="1133" mass="130897">MAKAKPSVQYYDPFGVWSSIATDVKSKIPLRNLQWVESFQYKKHFITSLELEFVPWVEHYTSLDNSKDATLLNTPLVNMLILPEEDSDTYKLQHRPLALDWSKKVSQNDSQSWMIVLVARSQGVRRSSGPLGRTHSRSSSYFIAKSTIDRLRNDFNTSGINRCIRLDYVRFGTPDAECWNTFLGCLQKAILNALNYRFLQLSEQSKYINLQDTSIFSDLLVYFLQKERLGASYSELSLYNESIDQFGEMFETFNEILRTADGKNDMVKYFGEGAGMVPAPSELNTRNLLFDSNPTNLHQLLASEKFSLFHVGFYLFSKQIQLSLQTKNYDKSYSLLQQSFQFLNYPLFEQFSNENLLLLLRFKYDSCNLLKNLITQSAKDNDIKLPMSEARLALFIRSILLKIAFLKKLFHENTLLLWHEEGSLPKLARNDEIDKEFQDLEEFSSSESFLKMYIQLSEEALEIFKERNNHLSFSNTASETAVVFYMLGNYEKAYEMLQISSLPLSWKSDPFKEKWIQFYIDTLIKVDKTHEVIEFLVRILKDYKSTDCFKAAAEIIDHISQTTDLNLDDFFCISLSNMTNVSEELALELDAKITSSIFSLDMLESVVCNLVCNSQPFEIQFRLKSIENDSKIILSCNDILPGSYSVSQVIIKPKGMPLLFKKDRFVPQQEIEVFQPSLNGRHLSIVQASAPQLFLNDRFESAFRICFGKKFDENQKVSLTFESSNKEDQSRISQCFLNEHSDCTLSIQDDVAYLENFRRLGNAVLNFPILKNEERNDLIKLNYKTQDDNIINFYLPVMENRLDFAKISCELDENEQDSQVFFLKIKPKEPILFFGWRIKTTNLDSQETDEYEIPYNLTILDTIDCFKVTSSKGWQRKKHNVTVECLRISDLLFEYLYNECEQYLNQMNINVITNWIKCICRKTNDTIVALNGQISLPELASMPETKQMKLLMKNNQTFLEEFSGLLKFLKAPPTVKDVLSTLQLPNREKVTACFVTPMNGLQTLGPIKLQNKKDMAQVDCSWKLPASISLNIPTRVQLEFMVAHMPSNNEVDRENRRVELMYEISTFTNSILFAGPIRKKVSLDGMGATIRETFTVIFLTAGRLLLPDIYVHSKDDSILTVKNPKYAMVGRSP</sequence>
<name>S9Q1Y5_SCHOY</name>
<evidence type="ECO:0000259" key="5">
    <source>
        <dbReference type="Pfam" id="PF23036"/>
    </source>
</evidence>
<evidence type="ECO:0000259" key="4">
    <source>
        <dbReference type="Pfam" id="PF12584"/>
    </source>
</evidence>
<dbReference type="GO" id="GO:0005829">
    <property type="term" value="C:cytosol"/>
    <property type="evidence" value="ECO:0007669"/>
    <property type="project" value="GOC"/>
</dbReference>
<dbReference type="InterPro" id="IPR022233">
    <property type="entry name" value="TRAPPC10/Trs130_C"/>
</dbReference>
<feature type="domain" description="TRAPPC10/Trs130 C-terminal" evidence="4">
    <location>
        <begin position="1035"/>
        <end position="1115"/>
    </location>
</feature>
<dbReference type="InterPro" id="IPR056913">
    <property type="entry name" value="TRAPPC10/Trs130_N"/>
</dbReference>
<accession>S9Q1Y5</accession>
<dbReference type="GeneID" id="25031910"/>
<proteinExistence type="predicted"/>
<evidence type="ECO:0000313" key="7">
    <source>
        <dbReference type="Proteomes" id="UP000016088"/>
    </source>
</evidence>
<dbReference type="OrthoDB" id="10256906at2759"/>
<keyword evidence="7" id="KW-1185">Reference proteome</keyword>
<dbReference type="PANTHER" id="PTHR13251">
    <property type="entry name" value="EPILEPSY HOLOPROSENCEPHALY CANDIDATE 1/TMEM1"/>
    <property type="match status" value="1"/>
</dbReference>
<organism evidence="6 7">
    <name type="scientific">Schizosaccharomyces octosporus (strain yFS286)</name>
    <name type="common">Fission yeast</name>
    <name type="synonym">Octosporomyces octosporus</name>
    <dbReference type="NCBI Taxonomy" id="483514"/>
    <lineage>
        <taxon>Eukaryota</taxon>
        <taxon>Fungi</taxon>
        <taxon>Dikarya</taxon>
        <taxon>Ascomycota</taxon>
        <taxon>Taphrinomycotina</taxon>
        <taxon>Schizosaccharomycetes</taxon>
        <taxon>Schizosaccharomycetales</taxon>
        <taxon>Schizosaccharomycetaceae</taxon>
        <taxon>Schizosaccharomyces</taxon>
    </lineage>
</organism>
<dbReference type="RefSeq" id="XP_013016880.1">
    <property type="nucleotide sequence ID" value="XM_013161426.1"/>
</dbReference>
<keyword evidence="2" id="KW-0813">Transport</keyword>
<dbReference type="AlphaFoldDB" id="S9Q1Y5"/>
<dbReference type="OMA" id="NLQWVES"/>
<reference evidence="6 7" key="1">
    <citation type="journal article" date="2011" name="Science">
        <title>Comparative functional genomics of the fission yeasts.</title>
        <authorList>
            <person name="Rhind N."/>
            <person name="Chen Z."/>
            <person name="Yassour M."/>
            <person name="Thompson D.A."/>
            <person name="Haas B.J."/>
            <person name="Habib N."/>
            <person name="Wapinski I."/>
            <person name="Roy S."/>
            <person name="Lin M.F."/>
            <person name="Heiman D.I."/>
            <person name="Young S.K."/>
            <person name="Furuya K."/>
            <person name="Guo Y."/>
            <person name="Pidoux A."/>
            <person name="Chen H.M."/>
            <person name="Robbertse B."/>
            <person name="Goldberg J.M."/>
            <person name="Aoki K."/>
            <person name="Bayne E.H."/>
            <person name="Berlin A.M."/>
            <person name="Desjardins C.A."/>
            <person name="Dobbs E."/>
            <person name="Dukaj L."/>
            <person name="Fan L."/>
            <person name="FitzGerald M.G."/>
            <person name="French C."/>
            <person name="Gujja S."/>
            <person name="Hansen K."/>
            <person name="Keifenheim D."/>
            <person name="Levin J.Z."/>
            <person name="Mosher R.A."/>
            <person name="Mueller C.A."/>
            <person name="Pfiffner J."/>
            <person name="Priest M."/>
            <person name="Russ C."/>
            <person name="Smialowska A."/>
            <person name="Swoboda P."/>
            <person name="Sykes S.M."/>
            <person name="Vaughn M."/>
            <person name="Vengrova S."/>
            <person name="Yoder R."/>
            <person name="Zeng Q."/>
            <person name="Allshire R."/>
            <person name="Baulcombe D."/>
            <person name="Birren B.W."/>
            <person name="Brown W."/>
            <person name="Ekwall K."/>
            <person name="Kellis M."/>
            <person name="Leatherwood J."/>
            <person name="Levin H."/>
            <person name="Margalit H."/>
            <person name="Martienssen R."/>
            <person name="Nieduszynski C.A."/>
            <person name="Spatafora J.W."/>
            <person name="Friedman N."/>
            <person name="Dalgaard J.Z."/>
            <person name="Baumann P."/>
            <person name="Niki H."/>
            <person name="Regev A."/>
            <person name="Nusbaum C."/>
        </authorList>
    </citation>
    <scope>NUCLEOTIDE SEQUENCE [LARGE SCALE GENOMIC DNA]</scope>
    <source>
        <strain evidence="7">yFS286</strain>
    </source>
</reference>
<dbReference type="Proteomes" id="UP000016088">
    <property type="component" value="Unassembled WGS sequence"/>
</dbReference>
<evidence type="ECO:0000313" key="6">
    <source>
        <dbReference type="EMBL" id="EPX73718.1"/>
    </source>
</evidence>
<keyword evidence="3" id="KW-0333">Golgi apparatus</keyword>
<gene>
    <name evidence="6" type="ORF">SOCG_02936</name>
</gene>
<dbReference type="InterPro" id="IPR045126">
    <property type="entry name" value="TRAPPC10/Trs130"/>
</dbReference>
<dbReference type="Gene3D" id="1.25.40.10">
    <property type="entry name" value="Tetratricopeptide repeat domain"/>
    <property type="match status" value="1"/>
</dbReference>
<evidence type="ECO:0000256" key="3">
    <source>
        <dbReference type="ARBA" id="ARBA00023034"/>
    </source>
</evidence>
<evidence type="ECO:0000256" key="1">
    <source>
        <dbReference type="ARBA" id="ARBA00004555"/>
    </source>
</evidence>
<dbReference type="HOGENOM" id="CLU_275725_0_0_1"/>
<dbReference type="eggNOG" id="KOG1931">
    <property type="taxonomic scope" value="Eukaryota"/>
</dbReference>
<comment type="subcellular location">
    <subcellularLocation>
        <location evidence="1">Golgi apparatus</location>
    </subcellularLocation>
</comment>
<dbReference type="GO" id="GO:0034498">
    <property type="term" value="P:early endosome to Golgi transport"/>
    <property type="evidence" value="ECO:0007669"/>
    <property type="project" value="TreeGrafter"/>
</dbReference>
<dbReference type="Pfam" id="PF12584">
    <property type="entry name" value="TRAPPC10"/>
    <property type="match status" value="1"/>
</dbReference>
<dbReference type="EMBL" id="KE503206">
    <property type="protein sequence ID" value="EPX73718.1"/>
    <property type="molecule type" value="Genomic_DNA"/>
</dbReference>
<evidence type="ECO:0000256" key="2">
    <source>
        <dbReference type="ARBA" id="ARBA00022448"/>
    </source>
</evidence>
<dbReference type="InterPro" id="IPR011990">
    <property type="entry name" value="TPR-like_helical_dom_sf"/>
</dbReference>
<dbReference type="GO" id="GO:0006891">
    <property type="term" value="P:intra-Golgi vesicle-mediated transport"/>
    <property type="evidence" value="ECO:0007669"/>
    <property type="project" value="TreeGrafter"/>
</dbReference>
<feature type="domain" description="TRAPPC10/Trs130 N-terminal" evidence="5">
    <location>
        <begin position="1"/>
        <end position="328"/>
    </location>
</feature>
<dbReference type="GO" id="GO:1990071">
    <property type="term" value="C:TRAPPII protein complex"/>
    <property type="evidence" value="ECO:0007669"/>
    <property type="project" value="InterPro"/>
</dbReference>
<dbReference type="PANTHER" id="PTHR13251:SF3">
    <property type="entry name" value="TRAFFICKING PROTEIN PARTICLE COMPLEX SUBUNIT 10"/>
    <property type="match status" value="1"/>
</dbReference>
<protein>
    <submittedName>
        <fullName evidence="6">TRAPP complex subunit Trs130</fullName>
    </submittedName>
</protein>